<evidence type="ECO:0000313" key="3">
    <source>
        <dbReference type="Proteomes" id="UP000346198"/>
    </source>
</evidence>
<evidence type="ECO:0000313" key="2">
    <source>
        <dbReference type="EMBL" id="VGO18840.1"/>
    </source>
</evidence>
<keyword evidence="3" id="KW-1185">Reference proteome</keyword>
<proteinExistence type="predicted"/>
<gene>
    <name evidence="2" type="ORF">SCARR_00893</name>
</gene>
<accession>A0A6C2UF90</accession>
<dbReference type="EMBL" id="CAAHFH010000001">
    <property type="protein sequence ID" value="VGO18840.1"/>
    <property type="molecule type" value="Genomic_DNA"/>
</dbReference>
<feature type="signal peptide" evidence="1">
    <location>
        <begin position="1"/>
        <end position="22"/>
    </location>
</feature>
<dbReference type="Proteomes" id="UP000346198">
    <property type="component" value="Unassembled WGS sequence"/>
</dbReference>
<dbReference type="RefSeq" id="WP_136060292.1">
    <property type="nucleotide sequence ID" value="NZ_CAAHFH010000001.1"/>
</dbReference>
<dbReference type="AlphaFoldDB" id="A0A6C2UF90"/>
<keyword evidence="1" id="KW-0732">Signal</keyword>
<sequence length="1098" mass="112613">MKRSIKACMWALAAGLMFSAYGEMVTVQQNNFDGDNGNDIGPGFKITSINSPQDTDLMDASTGVISFSAPSGSRPNVTLVSDTSVDVSSYAGFTVTWNVDSIVSSDFSIEKNGLFLGVQADGSGAWNNVTSLGVAIKSSAGPGDVDLVYADGSVKSSEATLVGAGGLTDASIIDGFTAVLTVNDDNTWSVSTSGLSTDVNTNGTLSNVTYSQLAGTLFASTALQLNKSQPLHTITCDSMSVSAVFDPSAPATLLLSPSDQLDITLDAPASQATGTVDVAFTYGGASNNVQITEVNVVDQQHAVAFSAVDFSSPLVLTEPASNETLNIQFDLAGTGLADGETSTGLVELVWNEVGGDTFTNTLPVSATYNAPAAELVLPGSLDMVFEAPASSVTDDLAVSYSADTIDPVDIEITAVDFADASHSGFSCSTVPPTLTLSESAPASALSIAFDNGVAGLNEGETATATAQVIWNEAGHAVNQTNTVAVSAFHYKEVEDGTLLYNNFDGVSGNDIGPGFKTVSINEPQETGLTDASTGVISFSSADKRPNVTLISDAAMDLSSYSGFTVTWNVDSIVSTNLSISKNGLFLGVQDNDSDPWNKVSSLGVAIKSDAGVGDLDLVWGKGGDKGLESALLTTNVLTDASITNGFSATLTVSNNNTWSVSTTGFNTNITASGTLVNVTYGELAGTFFASTAFQLNTEKPLHTITCGSVSVIAVPGPPAPSRLVLSPSDQLEITIETPATLATGAVDVAFSYGGNSNNVQITSATVIDQQHAGSFSVVDFSSPLVLADPASSEPLNVQFDLTGSGLADGATSTGMVKLVWNEIGGDTFTNMLPVSVTYLGPESFVYMLLGGFDENTGAVKQDERAIGNAAVTLSGYGSGSSSGASDGLWGLSNLGSPDADTIGGAIRGTVNPNLTLVISNTSADENLTLDAIHFQGSRGSSTAVKVSTLSYTAGDLTDAFGDLGTDGAGGYQSFRGYEFDLKTLLSDLTLAPSETATFTLTFTGNTGSAYTQVDNVAISGLVGDAPATPAVLQIGMGVGAGLSVSGSNMTASATYILQGTESLVITNWYDIAVTSGVTEVSWEHTPTNNVEFLRVVAP</sequence>
<organism evidence="2 3">
    <name type="scientific">Pontiella sulfatireligans</name>
    <dbReference type="NCBI Taxonomy" id="2750658"/>
    <lineage>
        <taxon>Bacteria</taxon>
        <taxon>Pseudomonadati</taxon>
        <taxon>Kiritimatiellota</taxon>
        <taxon>Kiritimatiellia</taxon>
        <taxon>Kiritimatiellales</taxon>
        <taxon>Pontiellaceae</taxon>
        <taxon>Pontiella</taxon>
    </lineage>
</organism>
<reference evidence="2 3" key="1">
    <citation type="submission" date="2019-04" db="EMBL/GenBank/DDBJ databases">
        <authorList>
            <person name="Van Vliet M D."/>
        </authorList>
    </citation>
    <scope>NUCLEOTIDE SEQUENCE [LARGE SCALE GENOMIC DNA]</scope>
    <source>
        <strain evidence="2 3">F21</strain>
    </source>
</reference>
<evidence type="ECO:0000256" key="1">
    <source>
        <dbReference type="SAM" id="SignalP"/>
    </source>
</evidence>
<feature type="chain" id="PRO_5025433322" evidence="1">
    <location>
        <begin position="23"/>
        <end position="1098"/>
    </location>
</feature>
<protein>
    <submittedName>
        <fullName evidence="2">Uncharacterized protein</fullName>
    </submittedName>
</protein>
<name>A0A6C2UF90_9BACT</name>